<keyword evidence="4" id="KW-1185">Reference proteome</keyword>
<gene>
    <name evidence="3" type="ORF">A3196_08620</name>
</gene>
<evidence type="ECO:0000256" key="1">
    <source>
        <dbReference type="SAM" id="Phobius"/>
    </source>
</evidence>
<evidence type="ECO:0000259" key="2">
    <source>
        <dbReference type="Pfam" id="PF14258"/>
    </source>
</evidence>
<dbReference type="AlphaFoldDB" id="A0A1E2UQP7"/>
<feature type="domain" description="DUF4350" evidence="2">
    <location>
        <begin position="40"/>
        <end position="218"/>
    </location>
</feature>
<keyword evidence="1" id="KW-0472">Membrane</keyword>
<sequence length="377" mass="42293">MKSALLLIALLVMLGTLGWLWFEKNFERREKVVRSTMSLEARRNPMLAAEMFLSRLGLSVESRTGREYLIQPPEDPGLLLVRDLGPPLSERAVNDLLAWIERGGHLLAAPGDQLPVAGKHGLLAKLGVTLVDADESEEGNETLALDLTAQVEGLEVDVDMPYRFVLDESSEAVRPLVKDPRYLVFPWGGGFITLISDSDIFSNNRIGEFEHARLLAHLATDGDPVWLLHSAQMPSLTSLIWRWAPQLVVTLVLLGLLTVWWMSRRSGTILASTTSDRRDLLEHLQASAEFAWRNDLKAGLLEGARHQVEKRWLSAHPVLLQLDQEARCNWLAKRTGLSATTIFKALYPDQPDTMQMIKNSINLQRLLAALHPDRKVK</sequence>
<evidence type="ECO:0000313" key="4">
    <source>
        <dbReference type="Proteomes" id="UP000094849"/>
    </source>
</evidence>
<evidence type="ECO:0000313" key="3">
    <source>
        <dbReference type="EMBL" id="ODB96814.1"/>
    </source>
</evidence>
<feature type="transmembrane region" description="Helical" evidence="1">
    <location>
        <begin position="243"/>
        <end position="262"/>
    </location>
</feature>
<name>A0A1E2UQP7_9GAMM</name>
<dbReference type="Proteomes" id="UP000094849">
    <property type="component" value="Unassembled WGS sequence"/>
</dbReference>
<accession>A0A1E2UQP7</accession>
<dbReference type="Pfam" id="PF14258">
    <property type="entry name" value="DUF4350"/>
    <property type="match status" value="1"/>
</dbReference>
<keyword evidence="1" id="KW-1133">Transmembrane helix</keyword>
<dbReference type="STRING" id="1818881.A3196_08620"/>
<protein>
    <recommendedName>
        <fullName evidence="2">DUF4350 domain-containing protein</fullName>
    </recommendedName>
</protein>
<reference evidence="3 4" key="1">
    <citation type="submission" date="2016-03" db="EMBL/GenBank/DDBJ databases">
        <title>Chemosynthetic sulphur-oxidizing symbionts of marine invertebrate animals are capable of nitrogen fixation.</title>
        <authorList>
            <person name="Petersen J.M."/>
            <person name="Kemper A."/>
            <person name="Gruber-Vodicka H."/>
            <person name="Cardini U."/>
            <person name="Geest Mvander."/>
            <person name="Kleiner M."/>
            <person name="Bulgheresi S."/>
            <person name="Fussmann M."/>
            <person name="Herbold C."/>
            <person name="Seah B.K.B."/>
            <person name="Antony C.Paul."/>
            <person name="Liu D."/>
            <person name="Belitz A."/>
            <person name="Weber M."/>
        </authorList>
    </citation>
    <scope>NUCLEOTIDE SEQUENCE [LARGE SCALE GENOMIC DNA]</scope>
    <source>
        <strain evidence="3">G_D</strain>
    </source>
</reference>
<keyword evidence="1" id="KW-0812">Transmembrane</keyword>
<comment type="caution">
    <text evidence="3">The sequence shown here is derived from an EMBL/GenBank/DDBJ whole genome shotgun (WGS) entry which is preliminary data.</text>
</comment>
<organism evidence="3 4">
    <name type="scientific">Candidatus Thiodiazotropha endoloripes</name>
    <dbReference type="NCBI Taxonomy" id="1818881"/>
    <lineage>
        <taxon>Bacteria</taxon>
        <taxon>Pseudomonadati</taxon>
        <taxon>Pseudomonadota</taxon>
        <taxon>Gammaproteobacteria</taxon>
        <taxon>Chromatiales</taxon>
        <taxon>Sedimenticolaceae</taxon>
        <taxon>Candidatus Thiodiazotropha</taxon>
    </lineage>
</organism>
<dbReference type="EMBL" id="LVJZ01000003">
    <property type="protein sequence ID" value="ODB96814.1"/>
    <property type="molecule type" value="Genomic_DNA"/>
</dbReference>
<dbReference type="InterPro" id="IPR025646">
    <property type="entry name" value="DUF4350"/>
</dbReference>
<proteinExistence type="predicted"/>